<dbReference type="Pfam" id="PF00722">
    <property type="entry name" value="Glyco_hydro_16"/>
    <property type="match status" value="1"/>
</dbReference>
<protein>
    <submittedName>
        <fullName evidence="3">Glycosyl hydrolases family 16</fullName>
    </submittedName>
</protein>
<sequence length="355" mass="38658">MVSKKIGIYYAFILFIFFISSCSGSGSGNSAAPESNTPTNITISNVIVGSSSTLPNGDGTGVVNFSVNANNANSYKLLIGTETLTSTTGSFTYTFKELGTNVYTIYASAYNGTNFVSTNKQITVYVAPKLVWSDEFSIDGAPDSSKWGYDLGAGGWGNNEVEYYTNRLENASVSNGTLKINLIKENYQGSPYTSARILTKGKYSFKYGRVDIRAKLPSGGGTWPALWSLGDNINTTPWPACGEIDYMEHIGNQLNKIFSTLHYPGHFGANGSGGTTTNPTATTEFHIYSTEWTSTTIKFYLDNQLYYTFNNDPSLPFNQNFFLILNVAMGGNFGGAVDPSVTKATMEVDYIRVYQ</sequence>
<organism evidence="3 4">
    <name type="scientific">Halpernia humi</name>
    <dbReference type="NCBI Taxonomy" id="493375"/>
    <lineage>
        <taxon>Bacteria</taxon>
        <taxon>Pseudomonadati</taxon>
        <taxon>Bacteroidota</taxon>
        <taxon>Flavobacteriia</taxon>
        <taxon>Flavobacteriales</taxon>
        <taxon>Weeksellaceae</taxon>
        <taxon>Chryseobacterium group</taxon>
        <taxon>Halpernia</taxon>
    </lineage>
</organism>
<dbReference type="InterPro" id="IPR050546">
    <property type="entry name" value="Glycosyl_Hydrlase_16"/>
</dbReference>
<dbReference type="SUPFAM" id="SSF49899">
    <property type="entry name" value="Concanavalin A-like lectins/glucanases"/>
    <property type="match status" value="1"/>
</dbReference>
<dbReference type="AlphaFoldDB" id="A0A1H5WNL2"/>
<dbReference type="PROSITE" id="PS51257">
    <property type="entry name" value="PROKAR_LIPOPROTEIN"/>
    <property type="match status" value="1"/>
</dbReference>
<reference evidence="4" key="1">
    <citation type="submission" date="2016-10" db="EMBL/GenBank/DDBJ databases">
        <authorList>
            <person name="Varghese N."/>
            <person name="Submissions S."/>
        </authorList>
    </citation>
    <scope>NUCLEOTIDE SEQUENCE [LARGE SCALE GENOMIC DNA]</scope>
    <source>
        <strain evidence="4">DSM 21580</strain>
    </source>
</reference>
<name>A0A1H5WNL2_9FLAO</name>
<evidence type="ECO:0000313" key="4">
    <source>
        <dbReference type="Proteomes" id="UP000236738"/>
    </source>
</evidence>
<dbReference type="InterPro" id="IPR000757">
    <property type="entry name" value="Beta-glucanase-like"/>
</dbReference>
<feature type="domain" description="GH16" evidence="2">
    <location>
        <begin position="117"/>
        <end position="355"/>
    </location>
</feature>
<keyword evidence="3" id="KW-0378">Hydrolase</keyword>
<dbReference type="GO" id="GO:0005975">
    <property type="term" value="P:carbohydrate metabolic process"/>
    <property type="evidence" value="ECO:0007669"/>
    <property type="project" value="InterPro"/>
</dbReference>
<dbReference type="Proteomes" id="UP000236738">
    <property type="component" value="Unassembled WGS sequence"/>
</dbReference>
<dbReference type="PROSITE" id="PS51762">
    <property type="entry name" value="GH16_2"/>
    <property type="match status" value="1"/>
</dbReference>
<keyword evidence="4" id="KW-1185">Reference proteome</keyword>
<dbReference type="PANTHER" id="PTHR10963:SF55">
    <property type="entry name" value="GLYCOSIDE HYDROLASE FAMILY 16 PROTEIN"/>
    <property type="match status" value="1"/>
</dbReference>
<evidence type="ECO:0000256" key="1">
    <source>
        <dbReference type="ARBA" id="ARBA00006865"/>
    </source>
</evidence>
<accession>A0A1H5WNL2</accession>
<dbReference type="EMBL" id="FNUS01000002">
    <property type="protein sequence ID" value="SEG00910.1"/>
    <property type="molecule type" value="Genomic_DNA"/>
</dbReference>
<dbReference type="Gene3D" id="2.60.120.200">
    <property type="match status" value="1"/>
</dbReference>
<dbReference type="OrthoDB" id="9809583at2"/>
<comment type="similarity">
    <text evidence="1">Belongs to the glycosyl hydrolase 16 family.</text>
</comment>
<dbReference type="InterPro" id="IPR013320">
    <property type="entry name" value="ConA-like_dom_sf"/>
</dbReference>
<dbReference type="RefSeq" id="WP_103913260.1">
    <property type="nucleotide sequence ID" value="NZ_FNUS01000002.1"/>
</dbReference>
<dbReference type="CDD" id="cd08023">
    <property type="entry name" value="GH16_laminarinase_like"/>
    <property type="match status" value="1"/>
</dbReference>
<evidence type="ECO:0000313" key="3">
    <source>
        <dbReference type="EMBL" id="SEG00910.1"/>
    </source>
</evidence>
<evidence type="ECO:0000259" key="2">
    <source>
        <dbReference type="PROSITE" id="PS51762"/>
    </source>
</evidence>
<dbReference type="GO" id="GO:0004553">
    <property type="term" value="F:hydrolase activity, hydrolyzing O-glycosyl compounds"/>
    <property type="evidence" value="ECO:0007669"/>
    <property type="project" value="InterPro"/>
</dbReference>
<proteinExistence type="inferred from homology"/>
<dbReference type="PANTHER" id="PTHR10963">
    <property type="entry name" value="GLYCOSYL HYDROLASE-RELATED"/>
    <property type="match status" value="1"/>
</dbReference>
<gene>
    <name evidence="3" type="ORF">SAMN05421847_1274</name>
</gene>